<reference evidence="1 2" key="1">
    <citation type="submission" date="2018-09" db="EMBL/GenBank/DDBJ databases">
        <title>Paracoccus onubensis nov. sp. a moderate halophilic bacterium isolated from Gruta de las Maravillas (Aracena, Spain).</title>
        <authorList>
            <person name="Jurado V."/>
            <person name="Gutierrez-Patricio S."/>
            <person name="Gonzalez-Pimentel J.L."/>
            <person name="Laiz L."/>
            <person name="Saiz-Jimenez C."/>
        </authorList>
    </citation>
    <scope>NUCLEOTIDE SEQUENCE [LARGE SCALE GENOMIC DNA]</scope>
    <source>
        <strain evidence="1 2">DSM 19484</strain>
    </source>
</reference>
<evidence type="ECO:0000313" key="1">
    <source>
        <dbReference type="EMBL" id="RJL05464.1"/>
    </source>
</evidence>
<proteinExistence type="predicted"/>
<organism evidence="1 2">
    <name type="scientific">Paracoccus aestuarii</name>
    <dbReference type="NCBI Taxonomy" id="453842"/>
    <lineage>
        <taxon>Bacteria</taxon>
        <taxon>Pseudomonadati</taxon>
        <taxon>Pseudomonadota</taxon>
        <taxon>Alphaproteobacteria</taxon>
        <taxon>Rhodobacterales</taxon>
        <taxon>Paracoccaceae</taxon>
        <taxon>Paracoccus</taxon>
    </lineage>
</organism>
<dbReference type="EMBL" id="QZEV01000023">
    <property type="protein sequence ID" value="RJL05464.1"/>
    <property type="molecule type" value="Genomic_DNA"/>
</dbReference>
<comment type="caution">
    <text evidence="1">The sequence shown here is derived from an EMBL/GenBank/DDBJ whole genome shotgun (WGS) entry which is preliminary data.</text>
</comment>
<dbReference type="AlphaFoldDB" id="A0A418ZY70"/>
<gene>
    <name evidence="1" type="ORF">D3P06_06870</name>
</gene>
<name>A0A418ZY70_9RHOB</name>
<dbReference type="RefSeq" id="WP_119885857.1">
    <property type="nucleotide sequence ID" value="NZ_CP067172.1"/>
</dbReference>
<evidence type="ECO:0000313" key="2">
    <source>
        <dbReference type="Proteomes" id="UP000285530"/>
    </source>
</evidence>
<accession>A0A418ZY70</accession>
<dbReference type="OrthoDB" id="7778226at2"/>
<keyword evidence="2" id="KW-1185">Reference proteome</keyword>
<protein>
    <submittedName>
        <fullName evidence="1">Uncharacterized protein</fullName>
    </submittedName>
</protein>
<sequence length="106" mass="11663">MIIATEVRAIIEAGGSVVIESLEDVSKKGTATVGQWYFEIVWPDRETRKMLVFKLTREPEIIRSAVGVIAKLTSWGLPTIAFPTLKGQKIEIFNDGSCLPVRGADT</sequence>
<dbReference type="Proteomes" id="UP000285530">
    <property type="component" value="Unassembled WGS sequence"/>
</dbReference>